<protein>
    <submittedName>
        <fullName evidence="6">Uncharacterized protein</fullName>
    </submittedName>
</protein>
<dbReference type="Pfam" id="PF00400">
    <property type="entry name" value="WD40"/>
    <property type="match status" value="2"/>
</dbReference>
<dbReference type="SMART" id="SM00320">
    <property type="entry name" value="WD40"/>
    <property type="match status" value="6"/>
</dbReference>
<dbReference type="SUPFAM" id="SSF50978">
    <property type="entry name" value="WD40 repeat-like"/>
    <property type="match status" value="1"/>
</dbReference>
<evidence type="ECO:0000313" key="5">
    <source>
        <dbReference type="Proteomes" id="UP000887574"/>
    </source>
</evidence>
<keyword evidence="1 3" id="KW-0853">WD repeat</keyword>
<dbReference type="InterPro" id="IPR001680">
    <property type="entry name" value="WD40_rpt"/>
</dbReference>
<dbReference type="GO" id="GO:0080008">
    <property type="term" value="C:Cul4-RING E3 ubiquitin ligase complex"/>
    <property type="evidence" value="ECO:0007669"/>
    <property type="project" value="TreeGrafter"/>
</dbReference>
<proteinExistence type="predicted"/>
<dbReference type="InterPro" id="IPR036322">
    <property type="entry name" value="WD40_repeat_dom_sf"/>
</dbReference>
<dbReference type="PANTHER" id="PTHR15574">
    <property type="entry name" value="WD REPEAT DOMAIN-CONTAINING FAMILY"/>
    <property type="match status" value="1"/>
</dbReference>
<accession>A0A915CZY3</accession>
<dbReference type="WBParaSite" id="jg14461">
    <property type="protein sequence ID" value="jg14461"/>
    <property type="gene ID" value="jg14461"/>
</dbReference>
<evidence type="ECO:0000256" key="4">
    <source>
        <dbReference type="SAM" id="MobiDB-lite"/>
    </source>
</evidence>
<evidence type="ECO:0000256" key="2">
    <source>
        <dbReference type="ARBA" id="ARBA00022737"/>
    </source>
</evidence>
<keyword evidence="5" id="KW-1185">Reference proteome</keyword>
<keyword evidence="2" id="KW-0677">Repeat</keyword>
<evidence type="ECO:0000313" key="6">
    <source>
        <dbReference type="WBParaSite" id="jg14461"/>
    </source>
</evidence>
<dbReference type="InterPro" id="IPR045151">
    <property type="entry name" value="DCAF8"/>
</dbReference>
<evidence type="ECO:0000256" key="1">
    <source>
        <dbReference type="ARBA" id="ARBA00022574"/>
    </source>
</evidence>
<dbReference type="InterPro" id="IPR015943">
    <property type="entry name" value="WD40/YVTN_repeat-like_dom_sf"/>
</dbReference>
<feature type="repeat" description="WD" evidence="3">
    <location>
        <begin position="357"/>
        <end position="389"/>
    </location>
</feature>
<dbReference type="GO" id="GO:0045717">
    <property type="term" value="P:negative regulation of fatty acid biosynthetic process"/>
    <property type="evidence" value="ECO:0007669"/>
    <property type="project" value="TreeGrafter"/>
</dbReference>
<organism evidence="5 6">
    <name type="scientific">Ditylenchus dipsaci</name>
    <dbReference type="NCBI Taxonomy" id="166011"/>
    <lineage>
        <taxon>Eukaryota</taxon>
        <taxon>Metazoa</taxon>
        <taxon>Ecdysozoa</taxon>
        <taxon>Nematoda</taxon>
        <taxon>Chromadorea</taxon>
        <taxon>Rhabditida</taxon>
        <taxon>Tylenchina</taxon>
        <taxon>Tylenchomorpha</taxon>
        <taxon>Sphaerularioidea</taxon>
        <taxon>Anguinidae</taxon>
        <taxon>Anguininae</taxon>
        <taxon>Ditylenchus</taxon>
    </lineage>
</organism>
<dbReference type="PANTHER" id="PTHR15574:SF43">
    <property type="entry name" value="DDB1- AND CUL4-ASSOCIATED FACTOR 5"/>
    <property type="match status" value="1"/>
</dbReference>
<dbReference type="AlphaFoldDB" id="A0A915CZY3"/>
<reference evidence="6" key="1">
    <citation type="submission" date="2022-11" db="UniProtKB">
        <authorList>
            <consortium name="WormBaseParasite"/>
        </authorList>
    </citation>
    <scope>IDENTIFICATION</scope>
</reference>
<dbReference type="PROSITE" id="PS50294">
    <property type="entry name" value="WD_REPEATS_REGION"/>
    <property type="match status" value="1"/>
</dbReference>
<dbReference type="GO" id="GO:0005737">
    <property type="term" value="C:cytoplasm"/>
    <property type="evidence" value="ECO:0007669"/>
    <property type="project" value="TreeGrafter"/>
</dbReference>
<dbReference type="Proteomes" id="UP000887574">
    <property type="component" value="Unplaced"/>
</dbReference>
<evidence type="ECO:0000256" key="3">
    <source>
        <dbReference type="PROSITE-ProRule" id="PRU00221"/>
    </source>
</evidence>
<dbReference type="PROSITE" id="PS50082">
    <property type="entry name" value="WD_REPEATS_2"/>
    <property type="match status" value="2"/>
</dbReference>
<feature type="repeat" description="WD" evidence="3">
    <location>
        <begin position="86"/>
        <end position="117"/>
    </location>
</feature>
<dbReference type="Gene3D" id="2.130.10.10">
    <property type="entry name" value="YVTN repeat-like/Quinoprotein amine dehydrogenase"/>
    <property type="match status" value="3"/>
</dbReference>
<name>A0A915CZY3_9BILA</name>
<feature type="region of interest" description="Disordered" evidence="4">
    <location>
        <begin position="443"/>
        <end position="503"/>
    </location>
</feature>
<sequence length="511" mass="57676">MDSPTTSAARTRGGVLVKAIHVRELRGGGSSICDIIDEDSRRGTGGDTTKLLKALRRRELRGHTTVNIHGNLFERNRQEWVYQKDLKGHKGCVNAVEFSPQEDYIVSGGDDCNVQIWRSVNCCLDSNPQPLGIMDTQHESNIFALRFSLHTDRIYSGGNDYQLLIHDIQTKALIRSFTADKCFYRISNHPANDSVIAAACEDGHVHIYDIRMESDQAVTKIELKGPVYSVEYNKQRPSLMAVCSNPDGLQIYDLRNTKGCYAQAGLFTKNAICADWSPDGRAIFAIISRANPIYFNLDNSEYIELRDPDYQNLCTLKSCTFVGPDYLVTGSDNWNIYVWKVPHKWDDEPIKQAYTVLNGHRSIVNHIRYSDRNNILVSCGVEKIVKCWSATELPSSYKNPPRRARSGGIFIDRSESALDPDSMDEDLQVLYTFDHFYERAVQNRESDDDSMSLSMTSEEDEEESVDSQISVMDIAPSEIDGFSDHDQNVGGQEQEEAESDQEFIISVLENC</sequence>